<dbReference type="EMBL" id="CP089291">
    <property type="protein sequence ID" value="UOF92308.1"/>
    <property type="molecule type" value="Genomic_DNA"/>
</dbReference>
<evidence type="ECO:0000313" key="1">
    <source>
        <dbReference type="EMBL" id="UOF92308.1"/>
    </source>
</evidence>
<name>A0ABY4CP88_9BACL</name>
<evidence type="ECO:0008006" key="3">
    <source>
        <dbReference type="Google" id="ProtNLM"/>
    </source>
</evidence>
<proteinExistence type="predicted"/>
<protein>
    <recommendedName>
        <fullName evidence="3">Transposase</fullName>
    </recommendedName>
</protein>
<organism evidence="1 2">
    <name type="scientific">Fodinisporobacter ferrooxydans</name>
    <dbReference type="NCBI Taxonomy" id="2901836"/>
    <lineage>
        <taxon>Bacteria</taxon>
        <taxon>Bacillati</taxon>
        <taxon>Bacillota</taxon>
        <taxon>Bacilli</taxon>
        <taxon>Bacillales</taxon>
        <taxon>Alicyclobacillaceae</taxon>
        <taxon>Fodinisporobacter</taxon>
    </lineage>
</organism>
<sequence>MLQDVAKRLDKAFQAFFHRVKAGEKPGFPRFKPVTRYDSFTYPQGGYAIVGNKLKLSKIGDIKIKLHRLAARQNQNLHHHRQKWQVLRLPILRSRSPTTATHRKANRR</sequence>
<dbReference type="RefSeq" id="WP_347438986.1">
    <property type="nucleotide sequence ID" value="NZ_CP089291.1"/>
</dbReference>
<keyword evidence="2" id="KW-1185">Reference proteome</keyword>
<gene>
    <name evidence="1" type="ORF">LSG31_09160</name>
</gene>
<reference evidence="1" key="1">
    <citation type="submission" date="2021-12" db="EMBL/GenBank/DDBJ databases">
        <title>Alicyclobacillaceae gen. nov., sp. nov., isolated from chalcocite enrichment system.</title>
        <authorList>
            <person name="Jiang Z."/>
        </authorList>
    </citation>
    <scope>NUCLEOTIDE SEQUENCE</scope>
    <source>
        <strain evidence="1">MYW30-H2</strain>
    </source>
</reference>
<dbReference type="Proteomes" id="UP000830167">
    <property type="component" value="Chromosome"/>
</dbReference>
<evidence type="ECO:0000313" key="2">
    <source>
        <dbReference type="Proteomes" id="UP000830167"/>
    </source>
</evidence>
<accession>A0ABY4CP88</accession>